<gene>
    <name evidence="2" type="ORF">L207DRAFT_565181</name>
</gene>
<proteinExistence type="predicted"/>
<feature type="domain" description="AB hydrolase-1" evidence="1">
    <location>
        <begin position="8"/>
        <end position="251"/>
    </location>
</feature>
<keyword evidence="2" id="KW-0378">Hydrolase</keyword>
<dbReference type="InterPro" id="IPR029058">
    <property type="entry name" value="AB_hydrolase_fold"/>
</dbReference>
<name>A0A2J6RRW6_HYAVF</name>
<dbReference type="PANTHER" id="PTHR37017">
    <property type="entry name" value="AB HYDROLASE-1 DOMAIN-CONTAINING PROTEIN-RELATED"/>
    <property type="match status" value="1"/>
</dbReference>
<dbReference type="Gene3D" id="3.40.50.1820">
    <property type="entry name" value="alpha/beta hydrolase"/>
    <property type="match status" value="1"/>
</dbReference>
<dbReference type="GO" id="GO:0016787">
    <property type="term" value="F:hydrolase activity"/>
    <property type="evidence" value="ECO:0007669"/>
    <property type="project" value="UniProtKB-KW"/>
</dbReference>
<dbReference type="EMBL" id="KZ613944">
    <property type="protein sequence ID" value="PMD41240.1"/>
    <property type="molecule type" value="Genomic_DNA"/>
</dbReference>
<protein>
    <submittedName>
        <fullName evidence="2">Alpha/beta-hydrolase</fullName>
    </submittedName>
</protein>
<keyword evidence="3" id="KW-1185">Reference proteome</keyword>
<dbReference type="AlphaFoldDB" id="A0A2J6RRW6"/>
<sequence>MSSSKPVIILIPGAWHTPEGFTPLITLLSIAGYPCIPISIPSTSAHPGHPDFSQDVTYVRNTITDLVEAGKEVIVVMHSGGSIPGSEALPHLSKSEREKEGKKGGVVRLVYMGILLPEAGISMFENYYKVIQSPDLDPDFVQDENDDFHVVAEDGTSTITDGATRFYNDLPPEQAKYWASRMTSSSLGALATPLKYEAWNHIPSAYILGLQDKSIPLRQVRQVIKRANIEMVLEIDSGHCLYLSQPETVANFVRKAAGEVI</sequence>
<dbReference type="SUPFAM" id="SSF53474">
    <property type="entry name" value="alpha/beta-Hydrolases"/>
    <property type="match status" value="1"/>
</dbReference>
<dbReference type="PANTHER" id="PTHR37017:SF11">
    <property type="entry name" value="ESTERASE_LIPASE_THIOESTERASE DOMAIN-CONTAINING PROTEIN"/>
    <property type="match status" value="1"/>
</dbReference>
<dbReference type="InterPro" id="IPR052897">
    <property type="entry name" value="Sec-Metab_Biosynth_Hydrolase"/>
</dbReference>
<evidence type="ECO:0000313" key="2">
    <source>
        <dbReference type="EMBL" id="PMD41240.1"/>
    </source>
</evidence>
<evidence type="ECO:0000313" key="3">
    <source>
        <dbReference type="Proteomes" id="UP000235786"/>
    </source>
</evidence>
<organism evidence="2 3">
    <name type="scientific">Hyaloscypha variabilis (strain UAMH 11265 / GT02V1 / F)</name>
    <name type="common">Meliniomyces variabilis</name>
    <dbReference type="NCBI Taxonomy" id="1149755"/>
    <lineage>
        <taxon>Eukaryota</taxon>
        <taxon>Fungi</taxon>
        <taxon>Dikarya</taxon>
        <taxon>Ascomycota</taxon>
        <taxon>Pezizomycotina</taxon>
        <taxon>Leotiomycetes</taxon>
        <taxon>Helotiales</taxon>
        <taxon>Hyaloscyphaceae</taxon>
        <taxon>Hyaloscypha</taxon>
        <taxon>Hyaloscypha variabilis</taxon>
    </lineage>
</organism>
<dbReference type="InterPro" id="IPR000073">
    <property type="entry name" value="AB_hydrolase_1"/>
</dbReference>
<dbReference type="OrthoDB" id="1263307at2759"/>
<dbReference type="Pfam" id="PF12697">
    <property type="entry name" value="Abhydrolase_6"/>
    <property type="match status" value="1"/>
</dbReference>
<accession>A0A2J6RRW6</accession>
<evidence type="ECO:0000259" key="1">
    <source>
        <dbReference type="Pfam" id="PF12697"/>
    </source>
</evidence>
<dbReference type="Proteomes" id="UP000235786">
    <property type="component" value="Unassembled WGS sequence"/>
</dbReference>
<reference evidence="2 3" key="1">
    <citation type="submission" date="2016-04" db="EMBL/GenBank/DDBJ databases">
        <title>A degradative enzymes factory behind the ericoid mycorrhizal symbiosis.</title>
        <authorList>
            <consortium name="DOE Joint Genome Institute"/>
            <person name="Martino E."/>
            <person name="Morin E."/>
            <person name="Grelet G."/>
            <person name="Kuo A."/>
            <person name="Kohler A."/>
            <person name="Daghino S."/>
            <person name="Barry K."/>
            <person name="Choi C."/>
            <person name="Cichocki N."/>
            <person name="Clum A."/>
            <person name="Copeland A."/>
            <person name="Hainaut M."/>
            <person name="Haridas S."/>
            <person name="Labutti K."/>
            <person name="Lindquist E."/>
            <person name="Lipzen A."/>
            <person name="Khouja H.-R."/>
            <person name="Murat C."/>
            <person name="Ohm R."/>
            <person name="Olson A."/>
            <person name="Spatafora J."/>
            <person name="Veneault-Fourrey C."/>
            <person name="Henrissat B."/>
            <person name="Grigoriev I."/>
            <person name="Martin F."/>
            <person name="Perotto S."/>
        </authorList>
    </citation>
    <scope>NUCLEOTIDE SEQUENCE [LARGE SCALE GENOMIC DNA]</scope>
    <source>
        <strain evidence="2 3">F</strain>
    </source>
</reference>
<dbReference type="STRING" id="1149755.A0A2J6RRW6"/>